<proteinExistence type="predicted"/>
<sequence>SFRPTGEAVLEILDTVQIVQMEQNGQTIRLLPENLRSQIERILTLLGMSPAIYTQLKGGNGVENTRV</sequence>
<organism evidence="1 2">
    <name type="scientific">Caldalkalibacillus uzonensis</name>
    <dbReference type="NCBI Taxonomy" id="353224"/>
    <lineage>
        <taxon>Bacteria</taxon>
        <taxon>Bacillati</taxon>
        <taxon>Bacillota</taxon>
        <taxon>Bacilli</taxon>
        <taxon>Bacillales</taxon>
        <taxon>Bacillaceae</taxon>
        <taxon>Caldalkalibacillus</taxon>
    </lineage>
</organism>
<gene>
    <name evidence="1" type="ORF">J2S00_003965</name>
</gene>
<comment type="caution">
    <text evidence="1">The sequence shown here is derived from an EMBL/GenBank/DDBJ whole genome shotgun (WGS) entry which is preliminary data.</text>
</comment>
<protein>
    <submittedName>
        <fullName evidence="1">Uncharacterized protein</fullName>
    </submittedName>
</protein>
<dbReference type="EMBL" id="JAUSUQ010000034">
    <property type="protein sequence ID" value="MDQ0341121.1"/>
    <property type="molecule type" value="Genomic_DNA"/>
</dbReference>
<dbReference type="Proteomes" id="UP001232445">
    <property type="component" value="Unassembled WGS sequence"/>
</dbReference>
<accession>A0ABU0CY87</accession>
<keyword evidence="2" id="KW-1185">Reference proteome</keyword>
<evidence type="ECO:0000313" key="2">
    <source>
        <dbReference type="Proteomes" id="UP001232445"/>
    </source>
</evidence>
<feature type="non-terminal residue" evidence="1">
    <location>
        <position position="1"/>
    </location>
</feature>
<reference evidence="1 2" key="1">
    <citation type="submission" date="2023-07" db="EMBL/GenBank/DDBJ databases">
        <title>Genomic Encyclopedia of Type Strains, Phase IV (KMG-IV): sequencing the most valuable type-strain genomes for metagenomic binning, comparative biology and taxonomic classification.</title>
        <authorList>
            <person name="Goeker M."/>
        </authorList>
    </citation>
    <scope>NUCLEOTIDE SEQUENCE [LARGE SCALE GENOMIC DNA]</scope>
    <source>
        <strain evidence="1 2">DSM 17740</strain>
    </source>
</reference>
<evidence type="ECO:0000313" key="1">
    <source>
        <dbReference type="EMBL" id="MDQ0341121.1"/>
    </source>
</evidence>
<name>A0ABU0CY87_9BACI</name>